<evidence type="ECO:0000313" key="10">
    <source>
        <dbReference type="EMBL" id="EGD72151.1"/>
    </source>
</evidence>
<evidence type="ECO:0000256" key="4">
    <source>
        <dbReference type="ARBA" id="ARBA00022801"/>
    </source>
</evidence>
<evidence type="ECO:0000256" key="8">
    <source>
        <dbReference type="SAM" id="MobiDB-lite"/>
    </source>
</evidence>
<evidence type="ECO:0000256" key="2">
    <source>
        <dbReference type="ARBA" id="ARBA00022723"/>
    </source>
</evidence>
<protein>
    <submittedName>
        <fullName evidence="10">Indigoidine synthase A family protein</fullName>
    </submittedName>
</protein>
<dbReference type="GO" id="GO:0005737">
    <property type="term" value="C:cytoplasm"/>
    <property type="evidence" value="ECO:0007669"/>
    <property type="project" value="TreeGrafter"/>
</dbReference>
<dbReference type="SUPFAM" id="SSF53613">
    <property type="entry name" value="Ribokinase-like"/>
    <property type="match status" value="1"/>
</dbReference>
<dbReference type="PROSITE" id="PS00584">
    <property type="entry name" value="PFKB_KINASES_2"/>
    <property type="match status" value="1"/>
</dbReference>
<keyword evidence="11" id="KW-1185">Reference proteome</keyword>
<dbReference type="SUPFAM" id="SSF110581">
    <property type="entry name" value="Indigoidine synthase A-like"/>
    <property type="match status" value="1"/>
</dbReference>
<evidence type="ECO:0000256" key="3">
    <source>
        <dbReference type="ARBA" id="ARBA00022777"/>
    </source>
</evidence>
<dbReference type="InterPro" id="IPR022830">
    <property type="entry name" value="Indigdn_synthA-like"/>
</dbReference>
<evidence type="ECO:0000256" key="5">
    <source>
        <dbReference type="ARBA" id="ARBA00023211"/>
    </source>
</evidence>
<dbReference type="Pfam" id="PF00294">
    <property type="entry name" value="PfkB"/>
    <property type="match status" value="1"/>
</dbReference>
<dbReference type="PANTHER" id="PTHR42909:SF1">
    <property type="entry name" value="CARBOHYDRATE KINASE PFKB DOMAIN-CONTAINING PROTEIN"/>
    <property type="match status" value="1"/>
</dbReference>
<keyword evidence="1" id="KW-0808">Transferase</keyword>
<dbReference type="AlphaFoldDB" id="F2TVQ5"/>
<evidence type="ECO:0000313" key="11">
    <source>
        <dbReference type="Proteomes" id="UP000007799"/>
    </source>
</evidence>
<dbReference type="Gene3D" id="3.40.1790.10">
    <property type="entry name" value="Indigoidine synthase domain"/>
    <property type="match status" value="1"/>
</dbReference>
<reference evidence="10" key="1">
    <citation type="submission" date="2009-08" db="EMBL/GenBank/DDBJ databases">
        <title>Annotation of Salpingoeca rosetta.</title>
        <authorList>
            <consortium name="The Broad Institute Genome Sequencing Platform"/>
            <person name="Russ C."/>
            <person name="Cuomo C."/>
            <person name="Burger G."/>
            <person name="Gray M.W."/>
            <person name="Holland P.W.H."/>
            <person name="King N."/>
            <person name="Lang F.B.F."/>
            <person name="Roger A.J."/>
            <person name="Ruiz-Trillo I."/>
            <person name="Young S.K."/>
            <person name="Zeng Q."/>
            <person name="Gargeya S."/>
            <person name="Alvarado L."/>
            <person name="Berlin A."/>
            <person name="Chapman S.B."/>
            <person name="Chen Z."/>
            <person name="Freedman E."/>
            <person name="Gellesch M."/>
            <person name="Goldberg J."/>
            <person name="Griggs A."/>
            <person name="Gujja S."/>
            <person name="Heilman E."/>
            <person name="Heiman D."/>
            <person name="Howarth C."/>
            <person name="Mehta T."/>
            <person name="Neiman D."/>
            <person name="Pearson M."/>
            <person name="Roberts A."/>
            <person name="Saif S."/>
            <person name="Shea T."/>
            <person name="Shenoy N."/>
            <person name="Sisk P."/>
            <person name="Stolte C."/>
            <person name="Sykes S."/>
            <person name="White J."/>
            <person name="Yandava C."/>
            <person name="Haas B."/>
            <person name="Nusbaum C."/>
            <person name="Birren B."/>
        </authorList>
    </citation>
    <scope>NUCLEOTIDE SEQUENCE [LARGE SCALE GENOMIC DNA]</scope>
    <source>
        <strain evidence="10">ATCC 50818</strain>
    </source>
</reference>
<keyword evidence="2" id="KW-0479">Metal-binding</keyword>
<dbReference type="Gene3D" id="3.40.1190.20">
    <property type="match status" value="1"/>
</dbReference>
<dbReference type="eggNOG" id="KOG3009">
    <property type="taxonomic scope" value="Eukaryota"/>
</dbReference>
<evidence type="ECO:0000256" key="6">
    <source>
        <dbReference type="ARBA" id="ARBA00023239"/>
    </source>
</evidence>
<evidence type="ECO:0000259" key="9">
    <source>
        <dbReference type="Pfam" id="PF00294"/>
    </source>
</evidence>
<dbReference type="HAMAP" id="MF_01876">
    <property type="entry name" value="PsiMP_glycosidase"/>
    <property type="match status" value="1"/>
</dbReference>
<dbReference type="OrthoDB" id="198885at2759"/>
<keyword evidence="6" id="KW-0456">Lyase</keyword>
<dbReference type="Proteomes" id="UP000007799">
    <property type="component" value="Unassembled WGS sequence"/>
</dbReference>
<gene>
    <name evidence="10" type="ORF">PTSG_00172</name>
</gene>
<accession>F2TVQ5</accession>
<feature type="domain" description="Carbohydrate kinase PfkB" evidence="9">
    <location>
        <begin position="444"/>
        <end position="752"/>
    </location>
</feature>
<evidence type="ECO:0000256" key="7">
    <source>
        <dbReference type="ARBA" id="ARBA00023295"/>
    </source>
</evidence>
<feature type="compositionally biased region" description="Low complexity" evidence="8">
    <location>
        <begin position="396"/>
        <end position="405"/>
    </location>
</feature>
<dbReference type="GO" id="GO:0046872">
    <property type="term" value="F:metal ion binding"/>
    <property type="evidence" value="ECO:0007669"/>
    <property type="project" value="UniProtKB-KW"/>
</dbReference>
<name>F2TVQ5_SALR5</name>
<dbReference type="InParanoid" id="F2TVQ5"/>
<dbReference type="EMBL" id="GL832955">
    <property type="protein sequence ID" value="EGD72151.1"/>
    <property type="molecule type" value="Genomic_DNA"/>
</dbReference>
<dbReference type="InterPro" id="IPR002173">
    <property type="entry name" value="Carboh/pur_kinase_PfkB_CS"/>
</dbReference>
<dbReference type="InterPro" id="IPR011611">
    <property type="entry name" value="PfkB_dom"/>
</dbReference>
<keyword evidence="7" id="KW-0326">Glycosidase</keyword>
<dbReference type="InterPro" id="IPR029056">
    <property type="entry name" value="Ribokinase-like"/>
</dbReference>
<dbReference type="GO" id="GO:0016798">
    <property type="term" value="F:hydrolase activity, acting on glycosyl bonds"/>
    <property type="evidence" value="ECO:0007669"/>
    <property type="project" value="UniProtKB-KW"/>
</dbReference>
<dbReference type="KEGG" id="sre:PTSG_00172"/>
<keyword evidence="4" id="KW-0378">Hydrolase</keyword>
<dbReference type="InterPro" id="IPR007342">
    <property type="entry name" value="PsuG"/>
</dbReference>
<feature type="region of interest" description="Disordered" evidence="8">
    <location>
        <begin position="390"/>
        <end position="416"/>
    </location>
</feature>
<dbReference type="GO" id="GO:0004730">
    <property type="term" value="F:pseudouridylate synthase activity"/>
    <property type="evidence" value="ECO:0007669"/>
    <property type="project" value="InterPro"/>
</dbReference>
<dbReference type="GeneID" id="16067727"/>
<dbReference type="PANTHER" id="PTHR42909">
    <property type="entry name" value="ZGC:136858"/>
    <property type="match status" value="1"/>
</dbReference>
<dbReference type="GO" id="GO:0016301">
    <property type="term" value="F:kinase activity"/>
    <property type="evidence" value="ECO:0007669"/>
    <property type="project" value="UniProtKB-KW"/>
</dbReference>
<dbReference type="RefSeq" id="XP_004998723.1">
    <property type="nucleotide sequence ID" value="XM_004998666.1"/>
</dbReference>
<dbReference type="Pfam" id="PF04227">
    <property type="entry name" value="Indigoidine_A"/>
    <property type="match status" value="1"/>
</dbReference>
<feature type="region of interest" description="Disordered" evidence="8">
    <location>
        <begin position="43"/>
        <end position="70"/>
    </location>
</feature>
<keyword evidence="5" id="KW-0464">Manganese</keyword>
<proteinExistence type="inferred from homology"/>
<evidence type="ECO:0000256" key="1">
    <source>
        <dbReference type="ARBA" id="ARBA00022679"/>
    </source>
</evidence>
<keyword evidence="3" id="KW-0418">Kinase</keyword>
<sequence>MMQRLWAGQHRSARCVQQAILTWRTAVAGTVAASATIPGSPATGCHRCHSHQRQQQKQQTPLRPHLHHQRQPGVRLLSTAAKIGQKHPLLDVSEEVLQAQQDGRPVVALESTIISHGMPFPDNVETALAVEECVRHEGCIPATIGIMNGRIRVGMNEDDIHLLANAKEVTKASRRDMAYVLSQGKLGATTVAGTMIAAHMARIPVFVTGGLGGVHRDGHVTMDVSADITELGRTPVAVVCSGVKSILDIGRTLEALETQGVFVATIGRQREFPAFFAAKSAHMAPYSLPSEEEAAKCLHSHLSLGVSSGLVFAVPVPAQHDLGKDVDAAIEDGLAAAKAANVMGKEVTPFLLQFVNKATQGRSLATNIELIKNNARTGARIARSHAALTHTRRSYATTTTSAASANDQQQRGTRPPAVVGFGGAVCDIISKFHSDEVVSSSTNYGAVALSCGGVARNVAAAAAKHMRARGSGTSRGGVGLVTSLGADLLGDVIAKDAHAAGNMHLVLPQVGNARTAVYNAILDNDGNLKFAIADMTALDCLQATLLDDARVLQALDAADVWFADCNCDERLLHRLHALADPSTLLWIEPTSIIKSQRVLALDVWGQHMHAHTHTASSSSARVVLSPDVHEFAHILRELPHQSAHTRVDPNTADAQAVLNIVQDELLPRYPNVTWVVTLGPDGVVAPSPSTTWSETPTRYSHYATKPLTRVENVTGAGDTLAGAMLACAAENRASTVGAAVRAGIAAATALLTASV</sequence>
<dbReference type="STRING" id="946362.F2TVQ5"/>
<organism evidence="11">
    <name type="scientific">Salpingoeca rosetta (strain ATCC 50818 / BSB-021)</name>
    <dbReference type="NCBI Taxonomy" id="946362"/>
    <lineage>
        <taxon>Eukaryota</taxon>
        <taxon>Choanoflagellata</taxon>
        <taxon>Craspedida</taxon>
        <taxon>Salpingoecidae</taxon>
        <taxon>Salpingoeca</taxon>
    </lineage>
</organism>